<gene>
    <name evidence="1" type="ORF">DPX16_21059</name>
</gene>
<name>A0A3N0YW95_ANAGA</name>
<dbReference type="Proteomes" id="UP000281406">
    <property type="component" value="Unassembled WGS sequence"/>
</dbReference>
<sequence length="199" mass="22154">MGFFPDKKLPVLVAPLSLPGSSTAVTTEKGLGYQRNGECATRVSMHEWPLSTVYKRTKFGGGEGMGTREREAMRIRDESVTLPHLLYLSQMDPWVTVDLTRELERHHITALHSSSIDERTVADQSQHAPDPPFKMKAWDVDTISPVMQQDREISQLQATCQSSIHLPADSPPTKAKLQLGVRVRACRGARGTPHKRAES</sequence>
<accession>A0A3N0YW95</accession>
<proteinExistence type="predicted"/>
<protein>
    <submittedName>
        <fullName evidence="1">Uncharacterized protein</fullName>
    </submittedName>
</protein>
<evidence type="ECO:0000313" key="1">
    <source>
        <dbReference type="EMBL" id="ROL50492.1"/>
    </source>
</evidence>
<comment type="caution">
    <text evidence="1">The sequence shown here is derived from an EMBL/GenBank/DDBJ whole genome shotgun (WGS) entry which is preliminary data.</text>
</comment>
<dbReference type="EMBL" id="RJVU01020258">
    <property type="protein sequence ID" value="ROL50492.1"/>
    <property type="molecule type" value="Genomic_DNA"/>
</dbReference>
<dbReference type="AlphaFoldDB" id="A0A3N0YW95"/>
<keyword evidence="2" id="KW-1185">Reference proteome</keyword>
<reference evidence="1 2" key="1">
    <citation type="submission" date="2018-10" db="EMBL/GenBank/DDBJ databases">
        <title>Genome assembly for a Yunnan-Guizhou Plateau 3E fish, Anabarilius grahami (Regan), and its evolutionary and genetic applications.</title>
        <authorList>
            <person name="Jiang W."/>
        </authorList>
    </citation>
    <scope>NUCLEOTIDE SEQUENCE [LARGE SCALE GENOMIC DNA]</scope>
    <source>
        <strain evidence="1">AG-KIZ</strain>
        <tissue evidence="1">Muscle</tissue>
    </source>
</reference>
<evidence type="ECO:0000313" key="2">
    <source>
        <dbReference type="Proteomes" id="UP000281406"/>
    </source>
</evidence>
<organism evidence="1 2">
    <name type="scientific">Anabarilius grahami</name>
    <name type="common">Kanglang fish</name>
    <name type="synonym">Barilius grahami</name>
    <dbReference type="NCBI Taxonomy" id="495550"/>
    <lineage>
        <taxon>Eukaryota</taxon>
        <taxon>Metazoa</taxon>
        <taxon>Chordata</taxon>
        <taxon>Craniata</taxon>
        <taxon>Vertebrata</taxon>
        <taxon>Euteleostomi</taxon>
        <taxon>Actinopterygii</taxon>
        <taxon>Neopterygii</taxon>
        <taxon>Teleostei</taxon>
        <taxon>Ostariophysi</taxon>
        <taxon>Cypriniformes</taxon>
        <taxon>Xenocyprididae</taxon>
        <taxon>Xenocypridinae</taxon>
        <taxon>Xenocypridinae incertae sedis</taxon>
        <taxon>Anabarilius</taxon>
    </lineage>
</organism>